<evidence type="ECO:0000313" key="3">
    <source>
        <dbReference type="EMBL" id="TKX23199.1"/>
    </source>
</evidence>
<sequence>MSSGKLFGYVLVGTCSVATAYYTFAPELQRLQQEKQATFRAQHPSSPPIEQTQAAPAESTATETTPFQSDSMPKPSKEPIKEEVQKAWPGLSWLKWSYGGAGTTNERNKKE</sequence>
<dbReference type="AlphaFoldDB" id="A0A4U7AY11"/>
<feature type="compositionally biased region" description="Basic and acidic residues" evidence="1">
    <location>
        <begin position="75"/>
        <end position="85"/>
    </location>
</feature>
<feature type="transmembrane region" description="Helical" evidence="2">
    <location>
        <begin position="6"/>
        <end position="25"/>
    </location>
</feature>
<name>A0A4U7AY11_9PEZI</name>
<evidence type="ECO:0000256" key="2">
    <source>
        <dbReference type="SAM" id="Phobius"/>
    </source>
</evidence>
<keyword evidence="2" id="KW-0472">Membrane</keyword>
<keyword evidence="2" id="KW-0812">Transmembrane</keyword>
<evidence type="ECO:0000313" key="4">
    <source>
        <dbReference type="Proteomes" id="UP000308133"/>
    </source>
</evidence>
<dbReference type="Proteomes" id="UP000308133">
    <property type="component" value="Unassembled WGS sequence"/>
</dbReference>
<gene>
    <name evidence="3" type="ORF">C1H76_4265</name>
</gene>
<evidence type="ECO:0000256" key="1">
    <source>
        <dbReference type="SAM" id="MobiDB-lite"/>
    </source>
</evidence>
<comment type="caution">
    <text evidence="3">The sequence shown here is derived from an EMBL/GenBank/DDBJ whole genome shotgun (WGS) entry which is preliminary data.</text>
</comment>
<feature type="region of interest" description="Disordered" evidence="1">
    <location>
        <begin position="35"/>
        <end position="86"/>
    </location>
</feature>
<keyword evidence="2" id="KW-1133">Transmembrane helix</keyword>
<feature type="compositionally biased region" description="Low complexity" evidence="1">
    <location>
        <begin position="50"/>
        <end position="66"/>
    </location>
</feature>
<organism evidence="3 4">
    <name type="scientific">Elsinoe australis</name>
    <dbReference type="NCBI Taxonomy" id="40998"/>
    <lineage>
        <taxon>Eukaryota</taxon>
        <taxon>Fungi</taxon>
        <taxon>Dikarya</taxon>
        <taxon>Ascomycota</taxon>
        <taxon>Pezizomycotina</taxon>
        <taxon>Dothideomycetes</taxon>
        <taxon>Dothideomycetidae</taxon>
        <taxon>Myriangiales</taxon>
        <taxon>Elsinoaceae</taxon>
        <taxon>Elsinoe</taxon>
    </lineage>
</organism>
<reference evidence="3 4" key="1">
    <citation type="submission" date="2018-02" db="EMBL/GenBank/DDBJ databases">
        <title>Draft genome sequences of Elsinoe sp., causing black scab on jojoba.</title>
        <authorList>
            <person name="Stodart B."/>
            <person name="Jeffress S."/>
            <person name="Ash G."/>
            <person name="Arun Chinnappa K."/>
        </authorList>
    </citation>
    <scope>NUCLEOTIDE SEQUENCE [LARGE SCALE GENOMIC DNA]</scope>
    <source>
        <strain evidence="3 4">Hillstone_2</strain>
    </source>
</reference>
<protein>
    <submittedName>
        <fullName evidence="3">Uncharacterized protein</fullName>
    </submittedName>
</protein>
<accession>A0A4U7AY11</accession>
<proteinExistence type="predicted"/>
<dbReference type="EMBL" id="PTQR01000054">
    <property type="protein sequence ID" value="TKX23199.1"/>
    <property type="molecule type" value="Genomic_DNA"/>
</dbReference>